<dbReference type="InterPro" id="IPR036768">
    <property type="entry name" value="PolIII_chi_sf"/>
</dbReference>
<accession>A0A6N1X4D8</accession>
<dbReference type="InterPro" id="IPR007459">
    <property type="entry name" value="DNA_pol3_chi"/>
</dbReference>
<dbReference type="Gene3D" id="3.40.50.10110">
    <property type="entry name" value="DNA polymerase III subunit chi"/>
    <property type="match status" value="1"/>
</dbReference>
<dbReference type="AlphaFoldDB" id="A0A6N1X4D8"/>
<proteinExistence type="predicted"/>
<dbReference type="GO" id="GO:0003677">
    <property type="term" value="F:DNA binding"/>
    <property type="evidence" value="ECO:0007669"/>
    <property type="project" value="InterPro"/>
</dbReference>
<dbReference type="PANTHER" id="PTHR38767:SF1">
    <property type="entry name" value="DNA POLYMERASE III SUBUNIT CHI"/>
    <property type="match status" value="1"/>
</dbReference>
<dbReference type="EMBL" id="CP054840">
    <property type="protein sequence ID" value="QKV53153.1"/>
    <property type="molecule type" value="Genomic_DNA"/>
</dbReference>
<protein>
    <submittedName>
        <fullName evidence="1">DNA polymerase III subunit chi</fullName>
    </submittedName>
</protein>
<dbReference type="GO" id="GO:0003887">
    <property type="term" value="F:DNA-directed DNA polymerase activity"/>
    <property type="evidence" value="ECO:0007669"/>
    <property type="project" value="InterPro"/>
</dbReference>
<evidence type="ECO:0000313" key="2">
    <source>
        <dbReference type="Proteomes" id="UP000509579"/>
    </source>
</evidence>
<evidence type="ECO:0000313" key="1">
    <source>
        <dbReference type="EMBL" id="QKV53153.1"/>
    </source>
</evidence>
<dbReference type="GO" id="GO:0032298">
    <property type="term" value="P:positive regulation of DNA-templated DNA replication initiation"/>
    <property type="evidence" value="ECO:0007669"/>
    <property type="project" value="TreeGrafter"/>
</dbReference>
<dbReference type="GO" id="GO:0006260">
    <property type="term" value="P:DNA replication"/>
    <property type="evidence" value="ECO:0007669"/>
    <property type="project" value="InterPro"/>
</dbReference>
<keyword evidence="2" id="KW-1185">Reference proteome</keyword>
<dbReference type="Proteomes" id="UP000509579">
    <property type="component" value="Chromosome"/>
</dbReference>
<dbReference type="SUPFAM" id="SSF102400">
    <property type="entry name" value="DNA polymerase III chi subunit"/>
    <property type="match status" value="1"/>
</dbReference>
<dbReference type="PANTHER" id="PTHR38767">
    <property type="entry name" value="DNA POLYMERASE III SUBUNIT CHI"/>
    <property type="match status" value="1"/>
</dbReference>
<reference evidence="1 2" key="1">
    <citation type="submission" date="2020-06" db="EMBL/GenBank/DDBJ databases">
        <title>Acidovorax antarctica sp. nov., isolated from Corinth ice sheet soil, Antarctic Fields Peninsula.</title>
        <authorList>
            <person name="Xu Q."/>
            <person name="Peng F."/>
        </authorList>
    </citation>
    <scope>NUCLEOTIDE SEQUENCE [LARGE SCALE GENOMIC DNA]</scope>
    <source>
        <strain evidence="1 2">16-35-5</strain>
    </source>
</reference>
<sequence length="144" mass="16208">MTEVAFHFNAPDRLAYVCRFVRKAMRNDVRVVVTGPQAVTQALSSMLWKMPPTEFLAHACEGDDAQVFAASPVVLVQDERCAPHRDLLLNLWEQVPAHFAPFARVVEVVSAHDEQDRAQARLRWKHYAGLGLPIVRHDLVLKGA</sequence>
<dbReference type="RefSeq" id="WP_175504030.1">
    <property type="nucleotide sequence ID" value="NZ_CAURQT010000004.1"/>
</dbReference>
<name>A0A6N1X4D8_9BURK</name>
<organism evidence="1 2">
    <name type="scientific">Comamonas antarctica</name>
    <dbReference type="NCBI Taxonomy" id="2743470"/>
    <lineage>
        <taxon>Bacteria</taxon>
        <taxon>Pseudomonadati</taxon>
        <taxon>Pseudomonadota</taxon>
        <taxon>Betaproteobacteria</taxon>
        <taxon>Burkholderiales</taxon>
        <taxon>Comamonadaceae</taxon>
        <taxon>Comamonas</taxon>
    </lineage>
</organism>
<dbReference type="KEGG" id="aant:HUK68_09790"/>
<dbReference type="Pfam" id="PF04364">
    <property type="entry name" value="DNA_pol3_chi"/>
    <property type="match status" value="1"/>
</dbReference>
<gene>
    <name evidence="1" type="ORF">HUK68_09790</name>
</gene>